<name>A0A2S7DEZ0_9XANT</name>
<protein>
    <submittedName>
        <fullName evidence="1">Uncharacterized protein</fullName>
    </submittedName>
</protein>
<proteinExistence type="predicted"/>
<gene>
    <name evidence="1" type="ORF">XmelCFBP4644_13010</name>
</gene>
<organism evidence="1 2">
    <name type="scientific">Xanthomonas melonis</name>
    <dbReference type="NCBI Taxonomy" id="56456"/>
    <lineage>
        <taxon>Bacteria</taxon>
        <taxon>Pseudomonadati</taxon>
        <taxon>Pseudomonadota</taxon>
        <taxon>Gammaproteobacteria</taxon>
        <taxon>Lysobacterales</taxon>
        <taxon>Lysobacteraceae</taxon>
        <taxon>Xanthomonas</taxon>
    </lineage>
</organism>
<evidence type="ECO:0000313" key="1">
    <source>
        <dbReference type="EMBL" id="PPU72376.1"/>
    </source>
</evidence>
<dbReference type="Proteomes" id="UP000239865">
    <property type="component" value="Unassembled WGS sequence"/>
</dbReference>
<dbReference type="AlphaFoldDB" id="A0A2S7DEZ0"/>
<evidence type="ECO:0000313" key="2">
    <source>
        <dbReference type="Proteomes" id="UP000239865"/>
    </source>
</evidence>
<accession>A0A2S7DEZ0</accession>
<dbReference type="EMBL" id="MDEH01000006">
    <property type="protein sequence ID" value="PPU72376.1"/>
    <property type="molecule type" value="Genomic_DNA"/>
</dbReference>
<comment type="caution">
    <text evidence="1">The sequence shown here is derived from an EMBL/GenBank/DDBJ whole genome shotgun (WGS) entry which is preliminary data.</text>
</comment>
<sequence length="70" mass="7392">MRAPCDWFSAQEPRFVDAAAHAPQRVRPSAKHAEAHALAAAVEAHRVAGGTYVVLDGTPAVPAPRRRPGA</sequence>
<reference evidence="1 2" key="1">
    <citation type="submission" date="2016-08" db="EMBL/GenBank/DDBJ databases">
        <authorList>
            <person name="Seilhamer J.J."/>
        </authorList>
    </citation>
    <scope>NUCLEOTIDE SEQUENCE [LARGE SCALE GENOMIC DNA]</scope>
    <source>
        <strain evidence="1 2">CFBP4644</strain>
    </source>
</reference>